<dbReference type="InterPro" id="IPR001763">
    <property type="entry name" value="Rhodanese-like_dom"/>
</dbReference>
<protein>
    <recommendedName>
        <fullName evidence="1">Rhodanese domain-containing protein</fullName>
    </recommendedName>
</protein>
<evidence type="ECO:0000313" key="2">
    <source>
        <dbReference type="EMBL" id="NYF90522.1"/>
    </source>
</evidence>
<dbReference type="Proteomes" id="UP000564385">
    <property type="component" value="Unassembled WGS sequence"/>
</dbReference>
<evidence type="ECO:0000259" key="1">
    <source>
        <dbReference type="PROSITE" id="PS50206"/>
    </source>
</evidence>
<sequence>MAFVLGSGLTGADWDFGHEGASIVGLWRFKFLSEGNLTSAGIPDGAVLDQGYSAWHSDGTEIMNSGRDPLTGSFCLGAWKQTGRSSFKLSHYAMNWSGLTVDAKGNVILDPKTKQPLNVLIGPSNISENVTVDGDRDSFQGTFTIENYDPLGKVLIRLTGKVTAVRLTADSPGFVQ</sequence>
<gene>
    <name evidence="2" type="ORF">HDF08_002624</name>
</gene>
<evidence type="ECO:0000313" key="3">
    <source>
        <dbReference type="Proteomes" id="UP000564385"/>
    </source>
</evidence>
<accession>A0A852VMA6</accession>
<organism evidence="2 3">
    <name type="scientific">Tunturiibacter lichenicola</name>
    <dbReference type="NCBI Taxonomy" id="2051959"/>
    <lineage>
        <taxon>Bacteria</taxon>
        <taxon>Pseudomonadati</taxon>
        <taxon>Acidobacteriota</taxon>
        <taxon>Terriglobia</taxon>
        <taxon>Terriglobales</taxon>
        <taxon>Acidobacteriaceae</taxon>
        <taxon>Tunturiibacter</taxon>
    </lineage>
</organism>
<dbReference type="AlphaFoldDB" id="A0A852VMA6"/>
<name>A0A852VMA6_9BACT</name>
<dbReference type="PROSITE" id="PS50206">
    <property type="entry name" value="RHODANESE_3"/>
    <property type="match status" value="1"/>
</dbReference>
<comment type="caution">
    <text evidence="2">The sequence shown here is derived from an EMBL/GenBank/DDBJ whole genome shotgun (WGS) entry which is preliminary data.</text>
</comment>
<reference evidence="2 3" key="1">
    <citation type="submission" date="2020-07" db="EMBL/GenBank/DDBJ databases">
        <title>Genomic Encyclopedia of Type Strains, Phase IV (KMG-V): Genome sequencing to study the core and pangenomes of soil and plant-associated prokaryotes.</title>
        <authorList>
            <person name="Whitman W."/>
        </authorList>
    </citation>
    <scope>NUCLEOTIDE SEQUENCE [LARGE SCALE GENOMIC DNA]</scope>
    <source>
        <strain evidence="2 3">M8UP22</strain>
    </source>
</reference>
<feature type="domain" description="Rhodanese" evidence="1">
    <location>
        <begin position="37"/>
        <end position="64"/>
    </location>
</feature>
<dbReference type="EMBL" id="JACCCU010000002">
    <property type="protein sequence ID" value="NYF90522.1"/>
    <property type="molecule type" value="Genomic_DNA"/>
</dbReference>
<proteinExistence type="predicted"/>